<evidence type="ECO:0000313" key="2">
    <source>
        <dbReference type="Proteomes" id="UP000008553"/>
    </source>
</evidence>
<protein>
    <submittedName>
        <fullName evidence="1">Uncharacterized protein</fullName>
    </submittedName>
</protein>
<organism evidence="1 2">
    <name type="scientific">Plasmodium yoelii yoelii</name>
    <dbReference type="NCBI Taxonomy" id="73239"/>
    <lineage>
        <taxon>Eukaryota</taxon>
        <taxon>Sar</taxon>
        <taxon>Alveolata</taxon>
        <taxon>Apicomplexa</taxon>
        <taxon>Aconoidasida</taxon>
        <taxon>Haemosporida</taxon>
        <taxon>Plasmodiidae</taxon>
        <taxon>Plasmodium</taxon>
        <taxon>Plasmodium (Vinckeia)</taxon>
    </lineage>
</organism>
<feature type="non-terminal residue" evidence="1">
    <location>
        <position position="31"/>
    </location>
</feature>
<accession>Q7R9U9</accession>
<reference evidence="1 2" key="1">
    <citation type="journal article" date="2002" name="Nature">
        <title>Genome sequence and comparative analysis of the model rodent malaria parasite Plasmodium yoelii yoelii.</title>
        <authorList>
            <person name="Carlton J.M."/>
            <person name="Angiuoli S.V."/>
            <person name="Suh B.B."/>
            <person name="Kooij T.W."/>
            <person name="Pertea M."/>
            <person name="Silva J.C."/>
            <person name="Ermolaeva M.D."/>
            <person name="Allen J.E."/>
            <person name="Selengut J.D."/>
            <person name="Koo H.L."/>
            <person name="Peterson J.D."/>
            <person name="Pop M."/>
            <person name="Kosack D.S."/>
            <person name="Shumway M.F."/>
            <person name="Bidwell S.L."/>
            <person name="Shallom S.J."/>
            <person name="van Aken S.E."/>
            <person name="Riedmuller S.B."/>
            <person name="Feldblyum T.V."/>
            <person name="Cho J.K."/>
            <person name="Quackenbush J."/>
            <person name="Sedegah M."/>
            <person name="Shoaibi A."/>
            <person name="Cummings L.M."/>
            <person name="Florens L."/>
            <person name="Yates J.R."/>
            <person name="Raine J.D."/>
            <person name="Sinden R.E."/>
            <person name="Harris M.A."/>
            <person name="Cunningham D.A."/>
            <person name="Preiser P.R."/>
            <person name="Bergman L.W."/>
            <person name="Vaidya A.B."/>
            <person name="van Lin L.H."/>
            <person name="Janse C.J."/>
            <person name="Waters A.P."/>
            <person name="Smith H.O."/>
            <person name="White O.R."/>
            <person name="Salzberg S.L."/>
            <person name="Venter J.C."/>
            <person name="Fraser C.M."/>
            <person name="Hoffman S.L."/>
            <person name="Gardner M.J."/>
            <person name="Carucci D.J."/>
        </authorList>
    </citation>
    <scope>NUCLEOTIDE SEQUENCE [LARGE SCALE GENOMIC DNA]</scope>
    <source>
        <strain evidence="1 2">17XNL</strain>
    </source>
</reference>
<gene>
    <name evidence="1" type="ORF">PY06761</name>
</gene>
<dbReference type="AlphaFoldDB" id="Q7R9U9"/>
<dbReference type="Proteomes" id="UP000008553">
    <property type="component" value="Unassembled WGS sequence"/>
</dbReference>
<dbReference type="PaxDb" id="73239-Q7R9U9"/>
<sequence length="31" mass="3760">MHGISIEIRQYNNAYKICFMHLIFLVIHKIL</sequence>
<keyword evidence="2" id="KW-1185">Reference proteome</keyword>
<comment type="caution">
    <text evidence="1">The sequence shown here is derived from an EMBL/GenBank/DDBJ whole genome shotgun (WGS) entry which is preliminary data.</text>
</comment>
<proteinExistence type="predicted"/>
<dbReference type="InParanoid" id="Q7R9U9"/>
<evidence type="ECO:0000313" key="1">
    <source>
        <dbReference type="EMBL" id="EAA19044.1"/>
    </source>
</evidence>
<dbReference type="EMBL" id="AABL01002340">
    <property type="protein sequence ID" value="EAA19044.1"/>
    <property type="molecule type" value="Genomic_DNA"/>
</dbReference>
<name>Q7R9U9_PLAYO</name>